<proteinExistence type="predicted"/>
<sequence length="75" mass="8998">MIEENKTKIQENSKNHTARIGYNFNREVERINEKRKEIGKKQISMNVLTNLLIKHNSWSIMFKDLIKFELKHNGK</sequence>
<reference evidence="1" key="1">
    <citation type="journal article" date="2015" name="Nature">
        <title>Complex archaea that bridge the gap between prokaryotes and eukaryotes.</title>
        <authorList>
            <person name="Spang A."/>
            <person name="Saw J.H."/>
            <person name="Jorgensen S.L."/>
            <person name="Zaremba-Niedzwiedzka K."/>
            <person name="Martijn J."/>
            <person name="Lind A.E."/>
            <person name="van Eijk R."/>
            <person name="Schleper C."/>
            <person name="Guy L."/>
            <person name="Ettema T.J."/>
        </authorList>
    </citation>
    <scope>NUCLEOTIDE SEQUENCE</scope>
</reference>
<organism evidence="1">
    <name type="scientific">marine sediment metagenome</name>
    <dbReference type="NCBI Taxonomy" id="412755"/>
    <lineage>
        <taxon>unclassified sequences</taxon>
        <taxon>metagenomes</taxon>
        <taxon>ecological metagenomes</taxon>
    </lineage>
</organism>
<accession>A0A0F9LKR9</accession>
<comment type="caution">
    <text evidence="1">The sequence shown here is derived from an EMBL/GenBank/DDBJ whole genome shotgun (WGS) entry which is preliminary data.</text>
</comment>
<gene>
    <name evidence="1" type="ORF">LCGC14_1497220</name>
</gene>
<evidence type="ECO:0000313" key="1">
    <source>
        <dbReference type="EMBL" id="KKM64850.1"/>
    </source>
</evidence>
<dbReference type="AlphaFoldDB" id="A0A0F9LKR9"/>
<dbReference type="EMBL" id="LAZR01010824">
    <property type="protein sequence ID" value="KKM64850.1"/>
    <property type="molecule type" value="Genomic_DNA"/>
</dbReference>
<protein>
    <submittedName>
        <fullName evidence="1">Uncharacterized protein</fullName>
    </submittedName>
</protein>
<name>A0A0F9LKR9_9ZZZZ</name>